<comment type="catalytic activity">
    <reaction evidence="5">
        <text>a quaternary ammonium(out) + ATP + H2O = a quaternary ammonium(in) + ADP + phosphate + H(+)</text>
        <dbReference type="Rhea" id="RHEA:11036"/>
        <dbReference type="ChEBI" id="CHEBI:15377"/>
        <dbReference type="ChEBI" id="CHEBI:15378"/>
        <dbReference type="ChEBI" id="CHEBI:30616"/>
        <dbReference type="ChEBI" id="CHEBI:35267"/>
        <dbReference type="ChEBI" id="CHEBI:43474"/>
        <dbReference type="ChEBI" id="CHEBI:456216"/>
    </reaction>
</comment>
<keyword evidence="5" id="KW-0472">Membrane</keyword>
<dbReference type="PANTHER" id="PTHR43869:SF1">
    <property type="entry name" value="GLYCINE BETAINE_PROLINE BETAINE TRANSPORT SYSTEM ATP-BINDING PROTEIN PROV"/>
    <property type="match status" value="1"/>
</dbReference>
<dbReference type="InterPro" id="IPR003593">
    <property type="entry name" value="AAA+_ATPase"/>
</dbReference>
<keyword evidence="2 5" id="KW-0813">Transport</keyword>
<dbReference type="FunFam" id="3.40.50.300:FF:000201">
    <property type="entry name" value="Glycine betaine/L-proline ABC transporter ATP-binding protein"/>
    <property type="match status" value="1"/>
</dbReference>
<dbReference type="NCBIfam" id="TIGR01186">
    <property type="entry name" value="proV"/>
    <property type="match status" value="1"/>
</dbReference>
<dbReference type="PROSITE" id="PS50893">
    <property type="entry name" value="ABC_TRANSPORTER_2"/>
    <property type="match status" value="1"/>
</dbReference>
<dbReference type="InterPro" id="IPR017871">
    <property type="entry name" value="ABC_transporter-like_CS"/>
</dbReference>
<dbReference type="InterPro" id="IPR003439">
    <property type="entry name" value="ABC_transporter-like_ATP-bd"/>
</dbReference>
<evidence type="ECO:0000256" key="4">
    <source>
        <dbReference type="ARBA" id="ARBA00022840"/>
    </source>
</evidence>
<dbReference type="Pfam" id="PF00005">
    <property type="entry name" value="ABC_tran"/>
    <property type="match status" value="1"/>
</dbReference>
<dbReference type="Gene3D" id="3.40.50.300">
    <property type="entry name" value="P-loop containing nucleotide triphosphate hydrolases"/>
    <property type="match status" value="1"/>
</dbReference>
<dbReference type="SUPFAM" id="SSF52540">
    <property type="entry name" value="P-loop containing nucleoside triphosphate hydrolases"/>
    <property type="match status" value="1"/>
</dbReference>
<feature type="domain" description="ABC transporter" evidence="6">
    <location>
        <begin position="5"/>
        <end position="241"/>
    </location>
</feature>
<dbReference type="EC" id="7.6.2.9" evidence="5"/>
<dbReference type="EMBL" id="GU567987">
    <property type="protein sequence ID" value="ADI22483.1"/>
    <property type="molecule type" value="Genomic_DNA"/>
</dbReference>
<protein>
    <recommendedName>
        <fullName evidence="5">Quaternary amine transport ATP-binding protein</fullName>
        <ecNumber evidence="5">7.6.2.9</ecNumber>
    </recommendedName>
</protein>
<dbReference type="InterPro" id="IPR051921">
    <property type="entry name" value="ABC_osmolyte_uptake_ATP-bind"/>
</dbReference>
<evidence type="ECO:0000313" key="7">
    <source>
        <dbReference type="EMBL" id="ADI22483.1"/>
    </source>
</evidence>
<dbReference type="GO" id="GO:0005524">
    <property type="term" value="F:ATP binding"/>
    <property type="evidence" value="ECO:0007669"/>
    <property type="project" value="UniProtKB-UniRule"/>
</dbReference>
<sequence length="317" mass="35339">MDGSLSRAEVQAQTGHVIGVNDVSFDIKKGETFVVMGLSGSGKSTLVRCISRLIEPTAGEIFIDGENIMTYDNAQLTELRRFRMSMVFQHFGLFPHRKVIDNISFGLEIRGMDKKVRKAKAMEVLEKVGLHGWADHYPRELSGGMQQRVGLARAMAVDPEILMFDEPFSALDPLIRREMQDELLNIQAEVQKTMMFITHDFLEAIKMGDRIAIMKDGVVVQIGTSEEIVTDPVDSYVREFTEDVPRYKVLSVGKIMRDASDAVLNNDTERVSAHAKLDSLIDIATLCDGPLAVINDENQIIGEIDQTMILKAMDSGT</sequence>
<comment type="subcellular location">
    <subcellularLocation>
        <location evidence="5">Cell inner membrane</location>
        <topology evidence="5">Peripheral membrane protein</topology>
    </subcellularLocation>
</comment>
<dbReference type="GO" id="GO:0031460">
    <property type="term" value="P:glycine betaine transport"/>
    <property type="evidence" value="ECO:0007669"/>
    <property type="project" value="InterPro"/>
</dbReference>
<evidence type="ECO:0000259" key="6">
    <source>
        <dbReference type="PROSITE" id="PS50893"/>
    </source>
</evidence>
<dbReference type="GO" id="GO:0006970">
    <property type="term" value="P:response to osmotic stress"/>
    <property type="evidence" value="ECO:0007669"/>
    <property type="project" value="UniProtKB-ARBA"/>
</dbReference>
<organism evidence="7">
    <name type="scientific">uncultured gamma proteobacterium HF0500_07A21</name>
    <dbReference type="NCBI Taxonomy" id="723573"/>
    <lineage>
        <taxon>Bacteria</taxon>
        <taxon>Pseudomonadati</taxon>
        <taxon>Pseudomonadota</taxon>
        <taxon>Gammaproteobacteria</taxon>
        <taxon>environmental samples</taxon>
    </lineage>
</organism>
<dbReference type="SMART" id="SM00382">
    <property type="entry name" value="AAA"/>
    <property type="match status" value="1"/>
</dbReference>
<dbReference type="PROSITE" id="PS00211">
    <property type="entry name" value="ABC_TRANSPORTER_1"/>
    <property type="match status" value="1"/>
</dbReference>
<proteinExistence type="inferred from homology"/>
<name>E7C4V9_9GAMM</name>
<dbReference type="GO" id="GO:0016887">
    <property type="term" value="F:ATP hydrolysis activity"/>
    <property type="evidence" value="ECO:0007669"/>
    <property type="project" value="UniProtKB-UniRule"/>
</dbReference>
<dbReference type="AlphaFoldDB" id="E7C4V9"/>
<dbReference type="GO" id="GO:0005886">
    <property type="term" value="C:plasma membrane"/>
    <property type="evidence" value="ECO:0007669"/>
    <property type="project" value="UniProtKB-SubCell"/>
</dbReference>
<dbReference type="InterPro" id="IPR027417">
    <property type="entry name" value="P-loop_NTPase"/>
</dbReference>
<comment type="subunit">
    <text evidence="5">The complex is probably composed of two ATP-binding proteins, two transmembrane proteins and a solute-binding protein.</text>
</comment>
<comment type="similarity">
    <text evidence="1 5">Belongs to the ABC transporter superfamily.</text>
</comment>
<accession>E7C4V9</accession>
<dbReference type="GO" id="GO:0006865">
    <property type="term" value="P:amino acid transport"/>
    <property type="evidence" value="ECO:0007669"/>
    <property type="project" value="UniProtKB-UniRule"/>
</dbReference>
<evidence type="ECO:0000256" key="5">
    <source>
        <dbReference type="RuleBase" id="RU369116"/>
    </source>
</evidence>
<reference evidence="7" key="1">
    <citation type="submission" date="2010-01" db="EMBL/GenBank/DDBJ databases">
        <title>Genome fragments of uncultured bacteria from the North Pacific subtropical Gyre.</title>
        <authorList>
            <person name="Pham V.D."/>
            <person name="Delong E.F."/>
        </authorList>
    </citation>
    <scope>NUCLEOTIDE SEQUENCE</scope>
</reference>
<dbReference type="InterPro" id="IPR005892">
    <property type="entry name" value="Gly-betaine_transp_ATP-bd"/>
</dbReference>
<keyword evidence="4 5" id="KW-0067">ATP-binding</keyword>
<evidence type="ECO:0000256" key="1">
    <source>
        <dbReference type="ARBA" id="ARBA00005417"/>
    </source>
</evidence>
<evidence type="ECO:0000256" key="3">
    <source>
        <dbReference type="ARBA" id="ARBA00022741"/>
    </source>
</evidence>
<keyword evidence="3 5" id="KW-0547">Nucleotide-binding</keyword>
<keyword evidence="5" id="KW-0997">Cell inner membrane</keyword>
<dbReference type="PANTHER" id="PTHR43869">
    <property type="entry name" value="GLYCINE BETAINE/PROLINE BETAINE TRANSPORT SYSTEM ATP-BINDING PROTEIN PROV"/>
    <property type="match status" value="1"/>
</dbReference>
<dbReference type="GO" id="GO:0015418">
    <property type="term" value="F:ABC-type quaternary ammonium compound transporting activity"/>
    <property type="evidence" value="ECO:0007669"/>
    <property type="project" value="UniProtKB-EC"/>
</dbReference>
<dbReference type="CDD" id="cd03294">
    <property type="entry name" value="ABC_Pro_Gly_Betaine"/>
    <property type="match status" value="1"/>
</dbReference>
<evidence type="ECO:0000256" key="2">
    <source>
        <dbReference type="ARBA" id="ARBA00022448"/>
    </source>
</evidence>
<keyword evidence="5" id="KW-1003">Cell membrane</keyword>